<dbReference type="PANTHER" id="PTHR14303:SF0">
    <property type="entry name" value="DNA POLYMERASE DELTA SUBUNIT 4"/>
    <property type="match status" value="1"/>
</dbReference>
<keyword evidence="3" id="KW-1185">Reference proteome</keyword>
<accession>A0AAN7K8G8</accession>
<dbReference type="AlphaFoldDB" id="A0AAN7K8G8"/>
<proteinExistence type="predicted"/>
<dbReference type="GO" id="GO:0006261">
    <property type="term" value="P:DNA-templated DNA replication"/>
    <property type="evidence" value="ECO:0007669"/>
    <property type="project" value="TreeGrafter"/>
</dbReference>
<feature type="region of interest" description="Disordered" evidence="1">
    <location>
        <begin position="1"/>
        <end position="52"/>
    </location>
</feature>
<dbReference type="EMBL" id="JAXIOK010000011">
    <property type="protein sequence ID" value="KAK4759502.1"/>
    <property type="molecule type" value="Genomic_DNA"/>
</dbReference>
<dbReference type="PANTHER" id="PTHR14303">
    <property type="entry name" value="DNA POLYMERASE DELTA SUBUNIT 4"/>
    <property type="match status" value="1"/>
</dbReference>
<comment type="caution">
    <text evidence="2">The sequence shown here is derived from an EMBL/GenBank/DDBJ whole genome shotgun (WGS) entry which is preliminary data.</text>
</comment>
<gene>
    <name evidence="2" type="ORF">SAY87_022633</name>
</gene>
<dbReference type="Pfam" id="PF04081">
    <property type="entry name" value="DNA_pol_delta_4"/>
    <property type="match status" value="1"/>
</dbReference>
<reference evidence="2 3" key="1">
    <citation type="journal article" date="2023" name="Hortic Res">
        <title>Pangenome of water caltrop reveals structural variations and asymmetric subgenome divergence after allopolyploidization.</title>
        <authorList>
            <person name="Zhang X."/>
            <person name="Chen Y."/>
            <person name="Wang L."/>
            <person name="Yuan Y."/>
            <person name="Fang M."/>
            <person name="Shi L."/>
            <person name="Lu R."/>
            <person name="Comes H.P."/>
            <person name="Ma Y."/>
            <person name="Chen Y."/>
            <person name="Huang G."/>
            <person name="Zhou Y."/>
            <person name="Zheng Z."/>
            <person name="Qiu Y."/>
        </authorList>
    </citation>
    <scope>NUCLEOTIDE SEQUENCE [LARGE SCALE GENOMIC DNA]</scope>
    <source>
        <tissue evidence="2">Roots</tissue>
    </source>
</reference>
<sequence>MLPDVRDRLPGMAPKSASMKGFYRQKKSTKSTASKNVSTKKSPNLPMPYDSDITQPAALISHGSLDLKDSYKEDEQILGRFDMNMAYGPCLGMSRQARWERALKLGLNPPEEIESILKRGKVGSVCLWEGRV</sequence>
<dbReference type="GO" id="GO:0043625">
    <property type="term" value="C:delta DNA polymerase complex"/>
    <property type="evidence" value="ECO:0007669"/>
    <property type="project" value="TreeGrafter"/>
</dbReference>
<dbReference type="Proteomes" id="UP001345219">
    <property type="component" value="Chromosome 17"/>
</dbReference>
<dbReference type="InterPro" id="IPR007218">
    <property type="entry name" value="DNA_pol_delta_4"/>
</dbReference>
<evidence type="ECO:0000256" key="1">
    <source>
        <dbReference type="SAM" id="MobiDB-lite"/>
    </source>
</evidence>
<dbReference type="GO" id="GO:0000731">
    <property type="term" value="P:DNA synthesis involved in DNA repair"/>
    <property type="evidence" value="ECO:0007669"/>
    <property type="project" value="InterPro"/>
</dbReference>
<dbReference type="GO" id="GO:0003887">
    <property type="term" value="F:DNA-directed DNA polymerase activity"/>
    <property type="evidence" value="ECO:0007669"/>
    <property type="project" value="TreeGrafter"/>
</dbReference>
<evidence type="ECO:0000313" key="3">
    <source>
        <dbReference type="Proteomes" id="UP001345219"/>
    </source>
</evidence>
<feature type="compositionally biased region" description="Polar residues" evidence="1">
    <location>
        <begin position="30"/>
        <end position="42"/>
    </location>
</feature>
<protein>
    <recommendedName>
        <fullName evidence="4">DNA polymerase delta subunit 4</fullName>
    </recommendedName>
</protein>
<organism evidence="2 3">
    <name type="scientific">Trapa incisa</name>
    <dbReference type="NCBI Taxonomy" id="236973"/>
    <lineage>
        <taxon>Eukaryota</taxon>
        <taxon>Viridiplantae</taxon>
        <taxon>Streptophyta</taxon>
        <taxon>Embryophyta</taxon>
        <taxon>Tracheophyta</taxon>
        <taxon>Spermatophyta</taxon>
        <taxon>Magnoliopsida</taxon>
        <taxon>eudicotyledons</taxon>
        <taxon>Gunneridae</taxon>
        <taxon>Pentapetalae</taxon>
        <taxon>rosids</taxon>
        <taxon>malvids</taxon>
        <taxon>Myrtales</taxon>
        <taxon>Lythraceae</taxon>
        <taxon>Trapa</taxon>
    </lineage>
</organism>
<evidence type="ECO:0008006" key="4">
    <source>
        <dbReference type="Google" id="ProtNLM"/>
    </source>
</evidence>
<name>A0AAN7K8G8_9MYRT</name>
<evidence type="ECO:0000313" key="2">
    <source>
        <dbReference type="EMBL" id="KAK4759502.1"/>
    </source>
</evidence>